<dbReference type="AlphaFoldDB" id="A0A6A6U551"/>
<keyword evidence="3" id="KW-1185">Reference proteome</keyword>
<evidence type="ECO:0000313" key="2">
    <source>
        <dbReference type="EMBL" id="KAF2666258.1"/>
    </source>
</evidence>
<gene>
    <name evidence="2" type="ORF">BT63DRAFT_428031</name>
</gene>
<proteinExistence type="predicted"/>
<sequence>MLVLFLESFLKSWRCLTEVELAEAIGAFSLVFSLITCLLFLLTNTDGFTVEEVLEAHHLFLIH</sequence>
<dbReference type="Proteomes" id="UP000799302">
    <property type="component" value="Unassembled WGS sequence"/>
</dbReference>
<accession>A0A6A6U551</accession>
<dbReference type="EMBL" id="MU004239">
    <property type="protein sequence ID" value="KAF2666258.1"/>
    <property type="molecule type" value="Genomic_DNA"/>
</dbReference>
<protein>
    <submittedName>
        <fullName evidence="2">Uncharacterized protein</fullName>
    </submittedName>
</protein>
<keyword evidence="1" id="KW-1133">Transmembrane helix</keyword>
<organism evidence="2 3">
    <name type="scientific">Microthyrium microscopicum</name>
    <dbReference type="NCBI Taxonomy" id="703497"/>
    <lineage>
        <taxon>Eukaryota</taxon>
        <taxon>Fungi</taxon>
        <taxon>Dikarya</taxon>
        <taxon>Ascomycota</taxon>
        <taxon>Pezizomycotina</taxon>
        <taxon>Dothideomycetes</taxon>
        <taxon>Dothideomycetes incertae sedis</taxon>
        <taxon>Microthyriales</taxon>
        <taxon>Microthyriaceae</taxon>
        <taxon>Microthyrium</taxon>
    </lineage>
</organism>
<evidence type="ECO:0000313" key="3">
    <source>
        <dbReference type="Proteomes" id="UP000799302"/>
    </source>
</evidence>
<keyword evidence="1" id="KW-0472">Membrane</keyword>
<feature type="transmembrane region" description="Helical" evidence="1">
    <location>
        <begin position="21"/>
        <end position="42"/>
    </location>
</feature>
<reference evidence="2" key="1">
    <citation type="journal article" date="2020" name="Stud. Mycol.">
        <title>101 Dothideomycetes genomes: a test case for predicting lifestyles and emergence of pathogens.</title>
        <authorList>
            <person name="Haridas S."/>
            <person name="Albert R."/>
            <person name="Binder M."/>
            <person name="Bloem J."/>
            <person name="Labutti K."/>
            <person name="Salamov A."/>
            <person name="Andreopoulos B."/>
            <person name="Baker S."/>
            <person name="Barry K."/>
            <person name="Bills G."/>
            <person name="Bluhm B."/>
            <person name="Cannon C."/>
            <person name="Castanera R."/>
            <person name="Culley D."/>
            <person name="Daum C."/>
            <person name="Ezra D."/>
            <person name="Gonzalez J."/>
            <person name="Henrissat B."/>
            <person name="Kuo A."/>
            <person name="Liang C."/>
            <person name="Lipzen A."/>
            <person name="Lutzoni F."/>
            <person name="Magnuson J."/>
            <person name="Mondo S."/>
            <person name="Nolan M."/>
            <person name="Ohm R."/>
            <person name="Pangilinan J."/>
            <person name="Park H.-J."/>
            <person name="Ramirez L."/>
            <person name="Alfaro M."/>
            <person name="Sun H."/>
            <person name="Tritt A."/>
            <person name="Yoshinaga Y."/>
            <person name="Zwiers L.-H."/>
            <person name="Turgeon B."/>
            <person name="Goodwin S."/>
            <person name="Spatafora J."/>
            <person name="Crous P."/>
            <person name="Grigoriev I."/>
        </authorList>
    </citation>
    <scope>NUCLEOTIDE SEQUENCE</scope>
    <source>
        <strain evidence="2">CBS 115976</strain>
    </source>
</reference>
<evidence type="ECO:0000256" key="1">
    <source>
        <dbReference type="SAM" id="Phobius"/>
    </source>
</evidence>
<keyword evidence="1" id="KW-0812">Transmembrane</keyword>
<name>A0A6A6U551_9PEZI</name>